<keyword evidence="2" id="KW-0812">Transmembrane</keyword>
<dbReference type="AlphaFoldDB" id="A0A2I8VNH5"/>
<organism evidence="3 4">
    <name type="scientific">Salinigranum rubrum</name>
    <dbReference type="NCBI Taxonomy" id="755307"/>
    <lineage>
        <taxon>Archaea</taxon>
        <taxon>Methanobacteriati</taxon>
        <taxon>Methanobacteriota</taxon>
        <taxon>Stenosarchaea group</taxon>
        <taxon>Halobacteria</taxon>
        <taxon>Halobacteriales</taxon>
        <taxon>Haloferacaceae</taxon>
        <taxon>Salinigranum</taxon>
    </lineage>
</organism>
<sequence length="96" mass="10138">MLTSAAFYVALPALVFESTMGRELSDVLGWRLVGTVAGVKLLLAPVVAWAVFLALAASPTTLRAVVLMLAMPRPSRRTSARANSAVTPTSPPRPFS</sequence>
<keyword evidence="4" id="KW-1185">Reference proteome</keyword>
<evidence type="ECO:0000313" key="3">
    <source>
        <dbReference type="EMBL" id="AUV83490.1"/>
    </source>
</evidence>
<dbReference type="OrthoDB" id="270046at2157"/>
<gene>
    <name evidence="3" type="ORF">C2R22_19095</name>
</gene>
<accession>A0A2I8VNH5</accession>
<proteinExistence type="predicted"/>
<evidence type="ECO:0000313" key="4">
    <source>
        <dbReference type="Proteomes" id="UP000236584"/>
    </source>
</evidence>
<feature type="region of interest" description="Disordered" evidence="1">
    <location>
        <begin position="74"/>
        <end position="96"/>
    </location>
</feature>
<dbReference type="EMBL" id="CP026309">
    <property type="protein sequence ID" value="AUV83490.1"/>
    <property type="molecule type" value="Genomic_DNA"/>
</dbReference>
<dbReference type="KEGG" id="srub:C2R22_19095"/>
<keyword evidence="2" id="KW-0472">Membrane</keyword>
<keyword evidence="2" id="KW-1133">Transmembrane helix</keyword>
<name>A0A2I8VNH5_9EURY</name>
<protein>
    <submittedName>
        <fullName evidence="3">Uncharacterized protein</fullName>
    </submittedName>
</protein>
<feature type="transmembrane region" description="Helical" evidence="2">
    <location>
        <begin position="45"/>
        <end position="71"/>
    </location>
</feature>
<evidence type="ECO:0000256" key="2">
    <source>
        <dbReference type="SAM" id="Phobius"/>
    </source>
</evidence>
<reference evidence="3 4" key="1">
    <citation type="submission" date="2018-01" db="EMBL/GenBank/DDBJ databases">
        <title>Complete genome sequence of Salinigranum rubrum GX10T, an extremely halophilic archaeon isolated from a marine solar saltern.</title>
        <authorList>
            <person name="Han S."/>
        </authorList>
    </citation>
    <scope>NUCLEOTIDE SEQUENCE [LARGE SCALE GENOMIC DNA]</scope>
    <source>
        <strain evidence="3 4">GX10</strain>
    </source>
</reference>
<dbReference type="Proteomes" id="UP000236584">
    <property type="component" value="Chromosome"/>
</dbReference>
<dbReference type="GeneID" id="35594245"/>
<dbReference type="RefSeq" id="WP_103427179.1">
    <property type="nucleotide sequence ID" value="NZ_CP026309.1"/>
</dbReference>
<evidence type="ECO:0000256" key="1">
    <source>
        <dbReference type="SAM" id="MobiDB-lite"/>
    </source>
</evidence>